<dbReference type="SUPFAM" id="SSF52402">
    <property type="entry name" value="Adenine nucleotide alpha hydrolases-like"/>
    <property type="match status" value="1"/>
</dbReference>
<protein>
    <recommendedName>
        <fullName evidence="1">UspA domain-containing protein</fullName>
    </recommendedName>
</protein>
<dbReference type="InterPro" id="IPR014729">
    <property type="entry name" value="Rossmann-like_a/b/a_fold"/>
</dbReference>
<dbReference type="Proteomes" id="UP000078292">
    <property type="component" value="Unassembled WGS sequence"/>
</dbReference>
<dbReference type="InterPro" id="IPR006016">
    <property type="entry name" value="UspA"/>
</dbReference>
<evidence type="ECO:0000313" key="2">
    <source>
        <dbReference type="EMBL" id="OAV60468.1"/>
    </source>
</evidence>
<comment type="caution">
    <text evidence="2">The sequence shown here is derived from an EMBL/GenBank/DDBJ whole genome shotgun (WGS) entry which is preliminary data.</text>
</comment>
<organism evidence="2 3">
    <name type="scientific">Enteractinococcus helveticum</name>
    <dbReference type="NCBI Taxonomy" id="1837282"/>
    <lineage>
        <taxon>Bacteria</taxon>
        <taxon>Bacillati</taxon>
        <taxon>Actinomycetota</taxon>
        <taxon>Actinomycetes</taxon>
        <taxon>Micrococcales</taxon>
        <taxon>Micrococcaceae</taxon>
    </lineage>
</organism>
<evidence type="ECO:0000259" key="1">
    <source>
        <dbReference type="Pfam" id="PF00582"/>
    </source>
</evidence>
<feature type="domain" description="UspA" evidence="1">
    <location>
        <begin position="9"/>
        <end position="50"/>
    </location>
</feature>
<sequence>MDNEESFQVVVGLDGSDESRAALGWAVSEARLRRGKVRAVTAWQPPAVPVGPCYSGTARWRGR</sequence>
<name>A0A1B7LYK1_9MICC</name>
<reference evidence="2 3" key="1">
    <citation type="submission" date="2016-04" db="EMBL/GenBank/DDBJ databases">
        <title>First whole genome shotgun sequence of the bacterium Enteractinococcus sp. strain UASWS1574.</title>
        <authorList>
            <person name="Crovadore J."/>
            <person name="Chablais R."/>
            <person name="Lefort F."/>
        </authorList>
    </citation>
    <scope>NUCLEOTIDE SEQUENCE [LARGE SCALE GENOMIC DNA]</scope>
    <source>
        <strain evidence="2 3">UASWS1574</strain>
    </source>
</reference>
<dbReference type="EMBL" id="LXEY01000019">
    <property type="protein sequence ID" value="OAV60468.1"/>
    <property type="molecule type" value="Genomic_DNA"/>
</dbReference>
<dbReference type="Gene3D" id="3.40.50.620">
    <property type="entry name" value="HUPs"/>
    <property type="match status" value="1"/>
</dbReference>
<dbReference type="Pfam" id="PF00582">
    <property type="entry name" value="Usp"/>
    <property type="match status" value="1"/>
</dbReference>
<accession>A0A1B7LYK1</accession>
<dbReference type="STRING" id="1837282.A6F49_10850"/>
<evidence type="ECO:0000313" key="3">
    <source>
        <dbReference type="Proteomes" id="UP000078292"/>
    </source>
</evidence>
<gene>
    <name evidence="2" type="ORF">A6F49_10850</name>
</gene>
<keyword evidence="3" id="KW-1185">Reference proteome</keyword>
<dbReference type="AlphaFoldDB" id="A0A1B7LYK1"/>
<proteinExistence type="predicted"/>